<keyword evidence="2" id="KW-1185">Reference proteome</keyword>
<protein>
    <submittedName>
        <fullName evidence="1">Uncharacterized protein</fullName>
    </submittedName>
</protein>
<evidence type="ECO:0000313" key="2">
    <source>
        <dbReference type="Proteomes" id="UP001303046"/>
    </source>
</evidence>
<proteinExistence type="predicted"/>
<organism evidence="1 2">
    <name type="scientific">Necator americanus</name>
    <name type="common">Human hookworm</name>
    <dbReference type="NCBI Taxonomy" id="51031"/>
    <lineage>
        <taxon>Eukaryota</taxon>
        <taxon>Metazoa</taxon>
        <taxon>Ecdysozoa</taxon>
        <taxon>Nematoda</taxon>
        <taxon>Chromadorea</taxon>
        <taxon>Rhabditida</taxon>
        <taxon>Rhabditina</taxon>
        <taxon>Rhabditomorpha</taxon>
        <taxon>Strongyloidea</taxon>
        <taxon>Ancylostomatidae</taxon>
        <taxon>Bunostominae</taxon>
        <taxon>Necator</taxon>
    </lineage>
</organism>
<comment type="caution">
    <text evidence="1">The sequence shown here is derived from an EMBL/GenBank/DDBJ whole genome shotgun (WGS) entry which is preliminary data.</text>
</comment>
<accession>A0ABR1EHW4</accession>
<evidence type="ECO:0000313" key="1">
    <source>
        <dbReference type="EMBL" id="KAK6762290.1"/>
    </source>
</evidence>
<sequence length="127" mass="13711">MEIDRWIPGCHPSRCEGSIEPALFHNRSLKATDNCWMATPKSRRKSACVDLRILFDNVENGGVFDSVEASRPGLIFEVGVSACEASEPALDSPDGSSGLAQSADCCRCSNAATPFIEDDSPKLLLHN</sequence>
<name>A0ABR1EHW4_NECAM</name>
<dbReference type="EMBL" id="JAVFWL010000006">
    <property type="protein sequence ID" value="KAK6762290.1"/>
    <property type="molecule type" value="Genomic_DNA"/>
</dbReference>
<gene>
    <name evidence="1" type="primary">Necator_chrX.g23288</name>
    <name evidence="1" type="ORF">RB195_023125</name>
</gene>
<reference evidence="1 2" key="1">
    <citation type="submission" date="2023-08" db="EMBL/GenBank/DDBJ databases">
        <title>A Necator americanus chromosomal reference genome.</title>
        <authorList>
            <person name="Ilik V."/>
            <person name="Petrzelkova K.J."/>
            <person name="Pardy F."/>
            <person name="Fuh T."/>
            <person name="Niatou-Singa F.S."/>
            <person name="Gouil Q."/>
            <person name="Baker L."/>
            <person name="Ritchie M.E."/>
            <person name="Jex A.R."/>
            <person name="Gazzola D."/>
            <person name="Li H."/>
            <person name="Toshio Fujiwara R."/>
            <person name="Zhan B."/>
            <person name="Aroian R.V."/>
            <person name="Pafco B."/>
            <person name="Schwarz E.M."/>
        </authorList>
    </citation>
    <scope>NUCLEOTIDE SEQUENCE [LARGE SCALE GENOMIC DNA]</scope>
    <source>
        <strain evidence="1 2">Aroian</strain>
        <tissue evidence="1">Whole animal</tissue>
    </source>
</reference>
<dbReference type="Proteomes" id="UP001303046">
    <property type="component" value="Unassembled WGS sequence"/>
</dbReference>